<evidence type="ECO:0008006" key="4">
    <source>
        <dbReference type="Google" id="ProtNLM"/>
    </source>
</evidence>
<evidence type="ECO:0000256" key="1">
    <source>
        <dbReference type="SAM" id="Phobius"/>
    </source>
</evidence>
<accession>A0A5J4JJC2</accession>
<organism evidence="2 3">
    <name type="scientific">Weizmannia acidilactici</name>
    <dbReference type="NCBI Taxonomy" id="2607726"/>
    <lineage>
        <taxon>Bacteria</taxon>
        <taxon>Bacillati</taxon>
        <taxon>Bacillota</taxon>
        <taxon>Bacilli</taxon>
        <taxon>Bacillales</taxon>
        <taxon>Bacillaceae</taxon>
        <taxon>Heyndrickxia</taxon>
    </lineage>
</organism>
<dbReference type="AlphaFoldDB" id="A0A5J4JJC2"/>
<dbReference type="Proteomes" id="UP000391919">
    <property type="component" value="Unassembled WGS sequence"/>
</dbReference>
<reference evidence="2 3" key="1">
    <citation type="submission" date="2019-09" db="EMBL/GenBank/DDBJ databases">
        <title>Draft genome sequence of Bacillus sp. JC-7.</title>
        <authorList>
            <person name="Tanaka N."/>
            <person name="Shiwa Y."/>
            <person name="Fujita N."/>
            <person name="Tanasupawat S."/>
        </authorList>
    </citation>
    <scope>NUCLEOTIDE SEQUENCE [LARGE SCALE GENOMIC DNA]</scope>
    <source>
        <strain evidence="2 3">JC-7</strain>
    </source>
</reference>
<dbReference type="InterPro" id="IPR035211">
    <property type="entry name" value="DUF5325"/>
</dbReference>
<feature type="transmembrane region" description="Helical" evidence="1">
    <location>
        <begin position="32"/>
        <end position="49"/>
    </location>
</feature>
<keyword evidence="1" id="KW-0812">Transmembrane</keyword>
<dbReference type="EMBL" id="BKZQ01000028">
    <property type="protein sequence ID" value="GER70825.1"/>
    <property type="molecule type" value="Genomic_DNA"/>
</dbReference>
<sequence>MQEIKWVFVFFALAAFLSMCGIGIAIGAQSVIGILGCTAALLLIMGFGFKTKKRWREEGKL</sequence>
<feature type="transmembrane region" description="Helical" evidence="1">
    <location>
        <begin position="7"/>
        <end position="26"/>
    </location>
</feature>
<comment type="caution">
    <text evidence="2">The sequence shown here is derived from an EMBL/GenBank/DDBJ whole genome shotgun (WGS) entry which is preliminary data.</text>
</comment>
<gene>
    <name evidence="2" type="ORF">BpJC7_21280</name>
</gene>
<keyword evidence="1" id="KW-0472">Membrane</keyword>
<dbReference type="Pfam" id="PF17259">
    <property type="entry name" value="DUF5325"/>
    <property type="match status" value="1"/>
</dbReference>
<keyword evidence="3" id="KW-1185">Reference proteome</keyword>
<proteinExistence type="predicted"/>
<evidence type="ECO:0000313" key="3">
    <source>
        <dbReference type="Proteomes" id="UP000391919"/>
    </source>
</evidence>
<name>A0A5J4JJC2_9BACI</name>
<dbReference type="RefSeq" id="WP_151681757.1">
    <property type="nucleotide sequence ID" value="NZ_BKZP01000043.1"/>
</dbReference>
<keyword evidence="1" id="KW-1133">Transmembrane helix</keyword>
<evidence type="ECO:0000313" key="2">
    <source>
        <dbReference type="EMBL" id="GER70825.1"/>
    </source>
</evidence>
<protein>
    <recommendedName>
        <fullName evidence="4">YlaF family protein</fullName>
    </recommendedName>
</protein>